<sequence length="98" mass="11223">MDIQRREENNKGRFFIQENGTETAEMIYSVRNGKEIVIESTEVDKEKRGQGLGKKLVMASVDYARNNDLQIIPACPFAEAVFEKNDNIRDVWEGKNAN</sequence>
<dbReference type="PANTHER" id="PTHR31435">
    <property type="entry name" value="PROTEIN NATD1"/>
    <property type="match status" value="1"/>
</dbReference>
<accession>A0ABQ1M0I1</accession>
<keyword evidence="4" id="KW-1185">Reference proteome</keyword>
<evidence type="ECO:0000259" key="1">
    <source>
        <dbReference type="PROSITE" id="PS51186"/>
    </source>
</evidence>
<dbReference type="PROSITE" id="PS51729">
    <property type="entry name" value="GNAT_YJDJ"/>
    <property type="match status" value="1"/>
</dbReference>
<dbReference type="InterPro" id="IPR016181">
    <property type="entry name" value="Acyl_CoA_acyltransferase"/>
</dbReference>
<dbReference type="SUPFAM" id="SSF55729">
    <property type="entry name" value="Acyl-CoA N-acyltransferases (Nat)"/>
    <property type="match status" value="1"/>
</dbReference>
<dbReference type="PANTHER" id="PTHR31435:SF10">
    <property type="entry name" value="BSR4717 PROTEIN"/>
    <property type="match status" value="1"/>
</dbReference>
<dbReference type="Gene3D" id="3.40.630.30">
    <property type="match status" value="1"/>
</dbReference>
<evidence type="ECO:0000259" key="2">
    <source>
        <dbReference type="PROSITE" id="PS51729"/>
    </source>
</evidence>
<dbReference type="RefSeq" id="WP_188462057.1">
    <property type="nucleotide sequence ID" value="NZ_BAABHU010000004.1"/>
</dbReference>
<proteinExistence type="predicted"/>
<name>A0ABQ1M0I1_9BACT</name>
<dbReference type="InterPro" id="IPR045057">
    <property type="entry name" value="Gcn5-rel_NAT"/>
</dbReference>
<dbReference type="InterPro" id="IPR000182">
    <property type="entry name" value="GNAT_dom"/>
</dbReference>
<dbReference type="PROSITE" id="PS51186">
    <property type="entry name" value="GNAT"/>
    <property type="match status" value="1"/>
</dbReference>
<dbReference type="EMBL" id="BMEC01000004">
    <property type="protein sequence ID" value="GGC31167.1"/>
    <property type="molecule type" value="Genomic_DNA"/>
</dbReference>
<reference evidence="4" key="1">
    <citation type="journal article" date="2019" name="Int. J. Syst. Evol. Microbiol.">
        <title>The Global Catalogue of Microorganisms (GCM) 10K type strain sequencing project: providing services to taxonomists for standard genome sequencing and annotation.</title>
        <authorList>
            <consortium name="The Broad Institute Genomics Platform"/>
            <consortium name="The Broad Institute Genome Sequencing Center for Infectious Disease"/>
            <person name="Wu L."/>
            <person name="Ma J."/>
        </authorList>
    </citation>
    <scope>NUCLEOTIDE SEQUENCE [LARGE SCALE GENOMIC DNA]</scope>
    <source>
        <strain evidence="4">CGMCC 1.10832</strain>
    </source>
</reference>
<evidence type="ECO:0000313" key="4">
    <source>
        <dbReference type="Proteomes" id="UP000636010"/>
    </source>
</evidence>
<comment type="caution">
    <text evidence="3">The sequence shown here is derived from an EMBL/GenBank/DDBJ whole genome shotgun (WGS) entry which is preliminary data.</text>
</comment>
<feature type="domain" description="N-acetyltransferase" evidence="2">
    <location>
        <begin position="6"/>
        <end position="93"/>
    </location>
</feature>
<dbReference type="Proteomes" id="UP000636010">
    <property type="component" value="Unassembled WGS sequence"/>
</dbReference>
<feature type="domain" description="N-acetyltransferase" evidence="1">
    <location>
        <begin position="1"/>
        <end position="98"/>
    </location>
</feature>
<gene>
    <name evidence="3" type="ORF">GCM10011506_15780</name>
</gene>
<dbReference type="Pfam" id="PF14542">
    <property type="entry name" value="Acetyltransf_CG"/>
    <property type="match status" value="1"/>
</dbReference>
<dbReference type="CDD" id="cd04301">
    <property type="entry name" value="NAT_SF"/>
    <property type="match status" value="1"/>
</dbReference>
<dbReference type="InterPro" id="IPR031165">
    <property type="entry name" value="GNAT_YJDJ"/>
</dbReference>
<protein>
    <submittedName>
        <fullName evidence="3">N-acetyltransferase</fullName>
    </submittedName>
</protein>
<organism evidence="3 4">
    <name type="scientific">Marivirga lumbricoides</name>
    <dbReference type="NCBI Taxonomy" id="1046115"/>
    <lineage>
        <taxon>Bacteria</taxon>
        <taxon>Pseudomonadati</taxon>
        <taxon>Bacteroidota</taxon>
        <taxon>Cytophagia</taxon>
        <taxon>Cytophagales</taxon>
        <taxon>Marivirgaceae</taxon>
        <taxon>Marivirga</taxon>
    </lineage>
</organism>
<evidence type="ECO:0000313" key="3">
    <source>
        <dbReference type="EMBL" id="GGC31167.1"/>
    </source>
</evidence>